<dbReference type="SUPFAM" id="SSF51735">
    <property type="entry name" value="NAD(P)-binding Rossmann-fold domains"/>
    <property type="match status" value="1"/>
</dbReference>
<gene>
    <name evidence="2" type="ORF">BKA23_0929</name>
</gene>
<name>A0A561E937_9MICO</name>
<dbReference type="GO" id="GO:0044877">
    <property type="term" value="F:protein-containing complex binding"/>
    <property type="evidence" value="ECO:0007669"/>
    <property type="project" value="TreeGrafter"/>
</dbReference>
<dbReference type="InterPro" id="IPR036291">
    <property type="entry name" value="NAD(P)-bd_dom_sf"/>
</dbReference>
<keyword evidence="3" id="KW-1185">Reference proteome</keyword>
<protein>
    <submittedName>
        <fullName evidence="2">Uncharacterized protein YbjT (DUF2867 family)</fullName>
    </submittedName>
</protein>
<comment type="caution">
    <text evidence="2">The sequence shown here is derived from an EMBL/GenBank/DDBJ whole genome shotgun (WGS) entry which is preliminary data.</text>
</comment>
<dbReference type="InterPro" id="IPR051207">
    <property type="entry name" value="ComplexI_NDUFA9_subunit"/>
</dbReference>
<proteinExistence type="predicted"/>
<dbReference type="AlphaFoldDB" id="A0A561E937"/>
<dbReference type="Proteomes" id="UP000318297">
    <property type="component" value="Unassembled WGS sequence"/>
</dbReference>
<evidence type="ECO:0000313" key="2">
    <source>
        <dbReference type="EMBL" id="TWE12133.1"/>
    </source>
</evidence>
<dbReference type="PANTHER" id="PTHR12126">
    <property type="entry name" value="NADH-UBIQUINONE OXIDOREDUCTASE 39 KDA SUBUNIT-RELATED"/>
    <property type="match status" value="1"/>
</dbReference>
<feature type="domain" description="NAD-dependent epimerase/dehydratase" evidence="1">
    <location>
        <begin position="22"/>
        <end position="120"/>
    </location>
</feature>
<dbReference type="EMBL" id="VIVQ01000001">
    <property type="protein sequence ID" value="TWE12133.1"/>
    <property type="molecule type" value="Genomic_DNA"/>
</dbReference>
<evidence type="ECO:0000259" key="1">
    <source>
        <dbReference type="Pfam" id="PF01370"/>
    </source>
</evidence>
<dbReference type="Gene3D" id="3.40.50.720">
    <property type="entry name" value="NAD(P)-binding Rossmann-like Domain"/>
    <property type="match status" value="1"/>
</dbReference>
<dbReference type="Pfam" id="PF01370">
    <property type="entry name" value="Epimerase"/>
    <property type="match status" value="1"/>
</dbReference>
<evidence type="ECO:0000313" key="3">
    <source>
        <dbReference type="Proteomes" id="UP000318297"/>
    </source>
</evidence>
<sequence length="278" mass="29251">MARPTDPPPLIPGLPGLTRMPVLVTGGTGTIGSQVVTELLESEVPARVLTRLPRPGSPGEQVEGDLAAGFGLAGAVEGVQAVIHCATNPAQGQQVDVDGTRLLCDALARHNPEAQLIHVSIVGCWDNPLPYYRIKCESETVVTTSGRPHTIARATQVHEFVARLVGARLGGLALGVRDLRFASCDSRWLAKGLVDLALDEHVSPDPVEFAGPEVMSVRDLSALTAHVRGKRAPRMYHLPTIGGVLRGLADGSNLPGPGAIRGGRTYAEWLATEGNSGQ</sequence>
<reference evidence="2 3" key="1">
    <citation type="submission" date="2019-06" db="EMBL/GenBank/DDBJ databases">
        <title>Sequencing the genomes of 1000 actinobacteria strains.</title>
        <authorList>
            <person name="Klenk H.-P."/>
        </authorList>
    </citation>
    <scope>NUCLEOTIDE SEQUENCE [LARGE SCALE GENOMIC DNA]</scope>
    <source>
        <strain evidence="2 3">DSM 19560</strain>
    </source>
</reference>
<dbReference type="PANTHER" id="PTHR12126:SF11">
    <property type="entry name" value="NADH DEHYDROGENASE [UBIQUINONE] 1 ALPHA SUBCOMPLEX SUBUNIT 9, MITOCHONDRIAL"/>
    <property type="match status" value="1"/>
</dbReference>
<dbReference type="RefSeq" id="WP_145225891.1">
    <property type="nucleotide sequence ID" value="NZ_VIVQ01000001.1"/>
</dbReference>
<organism evidence="2 3">
    <name type="scientific">Rudaeicoccus suwonensis</name>
    <dbReference type="NCBI Taxonomy" id="657409"/>
    <lineage>
        <taxon>Bacteria</taxon>
        <taxon>Bacillati</taxon>
        <taxon>Actinomycetota</taxon>
        <taxon>Actinomycetes</taxon>
        <taxon>Micrococcales</taxon>
        <taxon>Dermacoccaceae</taxon>
        <taxon>Rudaeicoccus</taxon>
    </lineage>
</organism>
<dbReference type="InterPro" id="IPR001509">
    <property type="entry name" value="Epimerase_deHydtase"/>
</dbReference>
<dbReference type="OrthoDB" id="9771302at2"/>
<accession>A0A561E937</accession>